<proteinExistence type="predicted"/>
<name>A0A0A9FI52_ARUDO</name>
<organism evidence="1">
    <name type="scientific">Arundo donax</name>
    <name type="common">Giant reed</name>
    <name type="synonym">Donax arundinaceus</name>
    <dbReference type="NCBI Taxonomy" id="35708"/>
    <lineage>
        <taxon>Eukaryota</taxon>
        <taxon>Viridiplantae</taxon>
        <taxon>Streptophyta</taxon>
        <taxon>Embryophyta</taxon>
        <taxon>Tracheophyta</taxon>
        <taxon>Spermatophyta</taxon>
        <taxon>Magnoliopsida</taxon>
        <taxon>Liliopsida</taxon>
        <taxon>Poales</taxon>
        <taxon>Poaceae</taxon>
        <taxon>PACMAD clade</taxon>
        <taxon>Arundinoideae</taxon>
        <taxon>Arundineae</taxon>
        <taxon>Arundo</taxon>
    </lineage>
</organism>
<dbReference type="PANTHER" id="PTHR36379:SF1">
    <property type="entry name" value="PUTATIVE RECOMBINATION INITIATION DEFECT 1-RELATED"/>
    <property type="match status" value="1"/>
</dbReference>
<accession>A0A0A9FI52</accession>
<protein>
    <submittedName>
        <fullName evidence="1">Uncharacterized protein</fullName>
    </submittedName>
</protein>
<dbReference type="EMBL" id="GBRH01186982">
    <property type="protein sequence ID" value="JAE10914.1"/>
    <property type="molecule type" value="Transcribed_RNA"/>
</dbReference>
<dbReference type="GO" id="GO:0042138">
    <property type="term" value="P:meiotic DNA double-strand break formation"/>
    <property type="evidence" value="ECO:0007669"/>
    <property type="project" value="InterPro"/>
</dbReference>
<evidence type="ECO:0000313" key="1">
    <source>
        <dbReference type="EMBL" id="JAE10914.1"/>
    </source>
</evidence>
<dbReference type="PANTHER" id="PTHR36379">
    <property type="entry name" value="PROTEIN PRD1"/>
    <property type="match status" value="1"/>
</dbReference>
<reference evidence="1" key="2">
    <citation type="journal article" date="2015" name="Data Brief">
        <title>Shoot transcriptome of the giant reed, Arundo donax.</title>
        <authorList>
            <person name="Barrero R.A."/>
            <person name="Guerrero F.D."/>
            <person name="Moolhuijzen P."/>
            <person name="Goolsby J.A."/>
            <person name="Tidwell J."/>
            <person name="Bellgard S.E."/>
            <person name="Bellgard M.I."/>
        </authorList>
    </citation>
    <scope>NUCLEOTIDE SEQUENCE</scope>
    <source>
        <tissue evidence="1">Shoot tissue taken approximately 20 cm above the soil surface</tissue>
    </source>
</reference>
<sequence>MQTYHMSLNASLVLFAEAVKGSLLSTNLEVQTGTLDLIFHFLSSDSNICAILQILIDENVADYVFEVLRLSGMRRSLFRVMNYF</sequence>
<reference evidence="1" key="1">
    <citation type="submission" date="2014-09" db="EMBL/GenBank/DDBJ databases">
        <authorList>
            <person name="Magalhaes I.L.F."/>
            <person name="Oliveira U."/>
            <person name="Santos F.R."/>
            <person name="Vidigal T.H.D.A."/>
            <person name="Brescovit A.D."/>
            <person name="Santos A.J."/>
        </authorList>
    </citation>
    <scope>NUCLEOTIDE SEQUENCE</scope>
    <source>
        <tissue evidence="1">Shoot tissue taken approximately 20 cm above the soil surface</tissue>
    </source>
</reference>
<dbReference type="InterPro" id="IPR044968">
    <property type="entry name" value="PRD1"/>
</dbReference>
<dbReference type="AlphaFoldDB" id="A0A0A9FI52"/>